<dbReference type="AlphaFoldDB" id="A0AAV2LTV3"/>
<dbReference type="PANTHER" id="PTHR12219:SF17">
    <property type="entry name" value="WD REPEAT-CONTAINING PROTEIN 93"/>
    <property type="match status" value="1"/>
</dbReference>
<dbReference type="PANTHER" id="PTHR12219">
    <property type="entry name" value="NADH-UBIQUINONE OXIDOREDUCTASE"/>
    <property type="match status" value="1"/>
</dbReference>
<protein>
    <submittedName>
        <fullName evidence="1">Uncharacterized protein</fullName>
    </submittedName>
</protein>
<dbReference type="Proteomes" id="UP001497482">
    <property type="component" value="Chromosome 4"/>
</dbReference>
<accession>A0AAV2LTV3</accession>
<evidence type="ECO:0000313" key="1">
    <source>
        <dbReference type="EMBL" id="CAL1604226.1"/>
    </source>
</evidence>
<keyword evidence="2" id="KW-1185">Reference proteome</keyword>
<dbReference type="InterPro" id="IPR006885">
    <property type="entry name" value="NADH_UbQ_FeS_4_mit-like"/>
</dbReference>
<dbReference type="InterPro" id="IPR049547">
    <property type="entry name" value="WDR93_beta-prop"/>
</dbReference>
<reference evidence="1 2" key="1">
    <citation type="submission" date="2024-04" db="EMBL/GenBank/DDBJ databases">
        <authorList>
            <person name="Waldvogel A.-M."/>
            <person name="Schoenle A."/>
        </authorList>
    </citation>
    <scope>NUCLEOTIDE SEQUENCE [LARGE SCALE GENOMIC DNA]</scope>
</reference>
<dbReference type="SUPFAM" id="SSF50978">
    <property type="entry name" value="WD40 repeat-like"/>
    <property type="match status" value="1"/>
</dbReference>
<dbReference type="EMBL" id="OZ035826">
    <property type="protein sequence ID" value="CAL1604226.1"/>
    <property type="molecule type" value="Genomic_DNA"/>
</dbReference>
<organism evidence="1 2">
    <name type="scientific">Knipowitschia caucasica</name>
    <name type="common">Caucasian dwarf goby</name>
    <name type="synonym">Pomatoschistus caucasicus</name>
    <dbReference type="NCBI Taxonomy" id="637954"/>
    <lineage>
        <taxon>Eukaryota</taxon>
        <taxon>Metazoa</taxon>
        <taxon>Chordata</taxon>
        <taxon>Craniata</taxon>
        <taxon>Vertebrata</taxon>
        <taxon>Euteleostomi</taxon>
        <taxon>Actinopterygii</taxon>
        <taxon>Neopterygii</taxon>
        <taxon>Teleostei</taxon>
        <taxon>Neoteleostei</taxon>
        <taxon>Acanthomorphata</taxon>
        <taxon>Gobiaria</taxon>
        <taxon>Gobiiformes</taxon>
        <taxon>Gobioidei</taxon>
        <taxon>Gobiidae</taxon>
        <taxon>Gobiinae</taxon>
        <taxon>Knipowitschia</taxon>
    </lineage>
</organism>
<dbReference type="GO" id="GO:0022900">
    <property type="term" value="P:electron transport chain"/>
    <property type="evidence" value="ECO:0007669"/>
    <property type="project" value="InterPro"/>
</dbReference>
<dbReference type="Pfam" id="PF21030">
    <property type="entry name" value="WDR93"/>
    <property type="match status" value="2"/>
</dbReference>
<dbReference type="InterPro" id="IPR036322">
    <property type="entry name" value="WD40_repeat_dom_sf"/>
</dbReference>
<evidence type="ECO:0000313" key="2">
    <source>
        <dbReference type="Proteomes" id="UP001497482"/>
    </source>
</evidence>
<gene>
    <name evidence="1" type="ORF">KC01_LOCUS31783</name>
</gene>
<name>A0AAV2LTV3_KNICA</name>
<sequence>MNMDTRLNTSAVHQLPENTNCLALSEDGQFFTIGHKGLSVWCATSYRSIAEWSQNNVEITSIQLTRLSGKTYLLGTIDDMGVARILINQSEVIQLLCIINTMENINNRSICVSFQLSQGGDYGVTSMSCNGASWIEVFYFPIDTWLKECASALSQQDSKASLVSEVQWSPIEMIHQIKPLHSVTDTIPESHPQFHSQYLALDGSCSVSFCTVHFLLPLSDERKDNKDIPNALCVWWGGRKHLLKYSLQKTTNITNVLPGTVWPNANTINCSTVSACTRYIALGLADALVCIWDRNYCSPLSVFSMSDMDSPLSAIYFLDYNDALSTCDAKHLLMKCKSRALYTTRKITREKNIRAVQWTERLHNLHTMVKDSGDLSAAAAVPFLHNLVLLIQRNGEMYLQDVINKTKVCSLMIPSKHMLATSCNPVFALNSRLHTLLIQGTKDPLSMEAGHNQLYIFHLGECDILKPYLITPSDCAKEEKCHFAKLEDWCSRYLQDRRINAQERAKDMRQTWMQLQETSAASNSRHLTPHV</sequence>
<proteinExistence type="predicted"/>